<protein>
    <submittedName>
        <fullName evidence="2">Uncharacterized protein</fullName>
    </submittedName>
</protein>
<reference evidence="2" key="1">
    <citation type="submission" date="2017-02" db="UniProtKB">
        <authorList>
            <consortium name="WormBaseParasite"/>
        </authorList>
    </citation>
    <scope>IDENTIFICATION</scope>
</reference>
<dbReference type="AlphaFoldDB" id="A0A0M3I7L5"/>
<evidence type="ECO:0000313" key="1">
    <source>
        <dbReference type="Proteomes" id="UP000036681"/>
    </source>
</evidence>
<organism evidence="1 2">
    <name type="scientific">Ascaris lumbricoides</name>
    <name type="common">Giant roundworm</name>
    <dbReference type="NCBI Taxonomy" id="6252"/>
    <lineage>
        <taxon>Eukaryota</taxon>
        <taxon>Metazoa</taxon>
        <taxon>Ecdysozoa</taxon>
        <taxon>Nematoda</taxon>
        <taxon>Chromadorea</taxon>
        <taxon>Rhabditida</taxon>
        <taxon>Spirurina</taxon>
        <taxon>Ascaridomorpha</taxon>
        <taxon>Ascaridoidea</taxon>
        <taxon>Ascarididae</taxon>
        <taxon>Ascaris</taxon>
    </lineage>
</organism>
<sequence length="83" mass="9136">MLLPAKGRGFRLSLCGRNEKEMSAMRQLVLVLAFLCVISTIAAINFDNVDARCTIECAGYWLATIRNGDARYPSGCECSKFAI</sequence>
<evidence type="ECO:0000313" key="2">
    <source>
        <dbReference type="WBParaSite" id="ALUE_0001319901-mRNA-1"/>
    </source>
</evidence>
<keyword evidence="1" id="KW-1185">Reference proteome</keyword>
<dbReference type="WBParaSite" id="ALUE_0001319901-mRNA-1">
    <property type="protein sequence ID" value="ALUE_0001319901-mRNA-1"/>
    <property type="gene ID" value="ALUE_0001319901"/>
</dbReference>
<proteinExistence type="predicted"/>
<accession>A0A0M3I7L5</accession>
<name>A0A0M3I7L5_ASCLU</name>
<dbReference type="Proteomes" id="UP000036681">
    <property type="component" value="Unplaced"/>
</dbReference>